<dbReference type="CDD" id="cd00757">
    <property type="entry name" value="ThiF_MoeB_HesA_family"/>
    <property type="match status" value="1"/>
</dbReference>
<evidence type="ECO:0000256" key="4">
    <source>
        <dbReference type="ARBA" id="ARBA00022741"/>
    </source>
</evidence>
<comment type="similarity">
    <text evidence="2">Belongs to the HesA/MoeB/ThiF family.</text>
</comment>
<gene>
    <name evidence="16" type="primary">moeZ_1</name>
    <name evidence="16" type="ORF">NCTC11401_01043</name>
    <name evidence="15" type="ORF">SAMN05421777_12152</name>
</gene>
<dbReference type="InterPro" id="IPR000594">
    <property type="entry name" value="ThiF_NAD_FAD-bd"/>
</dbReference>
<evidence type="ECO:0000256" key="12">
    <source>
        <dbReference type="ARBA" id="ARBA00075328"/>
    </source>
</evidence>
<reference evidence="16 18" key="2">
    <citation type="submission" date="2018-06" db="EMBL/GenBank/DDBJ databases">
        <authorList>
            <consortium name="Pathogen Informatics"/>
            <person name="Doyle S."/>
        </authorList>
    </citation>
    <scope>NUCLEOTIDE SEQUENCE [LARGE SCALE GENOMIC DNA]</scope>
    <source>
        <strain evidence="16 18">NCTC11401</strain>
    </source>
</reference>
<evidence type="ECO:0000256" key="10">
    <source>
        <dbReference type="ARBA" id="ARBA00073635"/>
    </source>
</evidence>
<dbReference type="OrthoDB" id="9804286at2"/>
<dbReference type="InterPro" id="IPR036873">
    <property type="entry name" value="Rhodanese-like_dom_sf"/>
</dbReference>
<keyword evidence="16" id="KW-0548">Nucleotidyltransferase</keyword>
<keyword evidence="3 16" id="KW-0808">Transferase</keyword>
<reference evidence="15 17" key="1">
    <citation type="submission" date="2017-01" db="EMBL/GenBank/DDBJ databases">
        <authorList>
            <person name="Varghese N."/>
            <person name="Submissions S."/>
        </authorList>
    </citation>
    <scope>NUCLEOTIDE SEQUENCE [LARGE SCALE GENOMIC DNA]</scope>
    <source>
        <strain evidence="15 17">ATCC 33342</strain>
    </source>
</reference>
<dbReference type="CDD" id="cd00158">
    <property type="entry name" value="RHOD"/>
    <property type="match status" value="1"/>
</dbReference>
<proteinExistence type="inferred from homology"/>
<feature type="domain" description="Rhodanese" evidence="14">
    <location>
        <begin position="280"/>
        <end position="360"/>
    </location>
</feature>
<comment type="function">
    <text evidence="7">Catalyzes the adenylation by ATP of the carboxyl group of the C-terminal glycine of sulfur carrier protein MoaD.</text>
</comment>
<dbReference type="Proteomes" id="UP000254374">
    <property type="component" value="Unassembled WGS sequence"/>
</dbReference>
<dbReference type="Pfam" id="PF00899">
    <property type="entry name" value="ThiF"/>
    <property type="match status" value="1"/>
</dbReference>
<evidence type="ECO:0000256" key="2">
    <source>
        <dbReference type="ARBA" id="ARBA00009919"/>
    </source>
</evidence>
<dbReference type="FunFam" id="3.40.50.720:FF:000033">
    <property type="entry name" value="Adenylyltransferase and sulfurtransferase MOCS3"/>
    <property type="match status" value="1"/>
</dbReference>
<dbReference type="GO" id="GO:0005524">
    <property type="term" value="F:ATP binding"/>
    <property type="evidence" value="ECO:0007669"/>
    <property type="project" value="UniProtKB-KW"/>
</dbReference>
<accession>A0A377GHG9</accession>
<evidence type="ECO:0000256" key="9">
    <source>
        <dbReference type="ARBA" id="ARBA00066884"/>
    </source>
</evidence>
<dbReference type="InterPro" id="IPR001763">
    <property type="entry name" value="Rhodanese-like_dom"/>
</dbReference>
<dbReference type="AlphaFoldDB" id="A0A377GHG9"/>
<dbReference type="InterPro" id="IPR045886">
    <property type="entry name" value="ThiF/MoeB/HesA"/>
</dbReference>
<dbReference type="EMBL" id="FTNL01000021">
    <property type="protein sequence ID" value="SIR72554.1"/>
    <property type="molecule type" value="Genomic_DNA"/>
</dbReference>
<dbReference type="RefSeq" id="WP_058467773.1">
    <property type="nucleotide sequence ID" value="NZ_CAAAIX010000020.1"/>
</dbReference>
<evidence type="ECO:0000256" key="3">
    <source>
        <dbReference type="ARBA" id="ARBA00022679"/>
    </source>
</evidence>
<sequence>MSVSSKLKRYAQQIKLEEIGVHGQEKLQKARVLCVGAGGIGATLLPYIAGAGVGTLGIIDDDLIEESNLHRQILYQEKDIHHLKATTAKMKLQALNSNINIQAYDARLSDENAEDIIAQYDLVADCSDNFYTRYLTHGICYRLEKPYVYASAYQFQGHCSLFYGKENPCLHCVFPVIPDSVANCQNDGVLGTLPGLLGILQATEIIKWITQSGVSLLNRLLCIDFLSMEMKNIHLVKNKECPFCVYGQTVDKNIFTQCLPSDEMNSFAVSSHDLPRFLQKNPDALLLDVRTVSEHNRNNLGGTLIPLAELPDRCNELNPLQPTLIYCQSGQRSQRALMLLRQAGFRTVYHLASGLDSLISNRSL</sequence>
<dbReference type="GO" id="GO:0008641">
    <property type="term" value="F:ubiquitin-like modifier activating enzyme activity"/>
    <property type="evidence" value="ECO:0007669"/>
    <property type="project" value="InterPro"/>
</dbReference>
<dbReference type="PROSITE" id="PS50206">
    <property type="entry name" value="RHODANESE_3"/>
    <property type="match status" value="1"/>
</dbReference>
<dbReference type="PANTHER" id="PTHR10953">
    <property type="entry name" value="UBIQUITIN-ACTIVATING ENZYME E1"/>
    <property type="match status" value="1"/>
</dbReference>
<protein>
    <recommendedName>
        <fullName evidence="10">Molybdopterin-synthase adenylyltransferase</fullName>
        <ecNumber evidence="9">2.7.7.80</ecNumber>
    </recommendedName>
    <alternativeName>
        <fullName evidence="13">MoaD protein adenylase</fullName>
    </alternativeName>
    <alternativeName>
        <fullName evidence="11">Molybdopterin-converting factor subunit 1 adenylase</fullName>
    </alternativeName>
    <alternativeName>
        <fullName evidence="12">Sulfur carrier protein MoaD adenylyltransferase</fullName>
    </alternativeName>
</protein>
<evidence type="ECO:0000256" key="6">
    <source>
        <dbReference type="ARBA" id="ARBA00052218"/>
    </source>
</evidence>
<organism evidence="16 18">
    <name type="scientific">Fluoribacter gormanii</name>
    <dbReference type="NCBI Taxonomy" id="464"/>
    <lineage>
        <taxon>Bacteria</taxon>
        <taxon>Pseudomonadati</taxon>
        <taxon>Pseudomonadota</taxon>
        <taxon>Gammaproteobacteria</taxon>
        <taxon>Legionellales</taxon>
        <taxon>Legionellaceae</taxon>
        <taxon>Fluoribacter</taxon>
    </lineage>
</organism>
<evidence type="ECO:0000313" key="16">
    <source>
        <dbReference type="EMBL" id="STO24236.1"/>
    </source>
</evidence>
<dbReference type="Proteomes" id="UP000186808">
    <property type="component" value="Unassembled WGS sequence"/>
</dbReference>
<keyword evidence="17" id="KW-1185">Reference proteome</keyword>
<dbReference type="Gene3D" id="3.40.50.720">
    <property type="entry name" value="NAD(P)-binding Rossmann-like Domain"/>
    <property type="match status" value="1"/>
</dbReference>
<evidence type="ECO:0000256" key="7">
    <source>
        <dbReference type="ARBA" id="ARBA00055169"/>
    </source>
</evidence>
<evidence type="ECO:0000313" key="17">
    <source>
        <dbReference type="Proteomes" id="UP000186808"/>
    </source>
</evidence>
<dbReference type="Pfam" id="PF00581">
    <property type="entry name" value="Rhodanese"/>
    <property type="match status" value="1"/>
</dbReference>
<dbReference type="SMART" id="SM00450">
    <property type="entry name" value="RHOD"/>
    <property type="match status" value="1"/>
</dbReference>
<dbReference type="InterPro" id="IPR035985">
    <property type="entry name" value="Ubiquitin-activating_enz"/>
</dbReference>
<dbReference type="STRING" id="464.Lgor_1269"/>
<evidence type="ECO:0000259" key="14">
    <source>
        <dbReference type="PROSITE" id="PS50206"/>
    </source>
</evidence>
<comment type="pathway">
    <text evidence="1">Cofactor biosynthesis; molybdopterin biosynthesis.</text>
</comment>
<dbReference type="SUPFAM" id="SSF69572">
    <property type="entry name" value="Activating enzymes of the ubiquitin-like proteins"/>
    <property type="match status" value="1"/>
</dbReference>
<evidence type="ECO:0000313" key="15">
    <source>
        <dbReference type="EMBL" id="SIR72554.1"/>
    </source>
</evidence>
<dbReference type="EC" id="2.7.7.80" evidence="9"/>
<dbReference type="Gene3D" id="3.40.250.10">
    <property type="entry name" value="Rhodanese-like domain"/>
    <property type="match status" value="1"/>
</dbReference>
<name>A0A377GHG9_9GAMM</name>
<dbReference type="GO" id="GO:0008146">
    <property type="term" value="F:sulfotransferase activity"/>
    <property type="evidence" value="ECO:0007669"/>
    <property type="project" value="TreeGrafter"/>
</dbReference>
<dbReference type="GO" id="GO:0061605">
    <property type="term" value="F:molybdopterin-synthase adenylyltransferase activity"/>
    <property type="evidence" value="ECO:0007669"/>
    <property type="project" value="UniProtKB-EC"/>
</dbReference>
<comment type="subunit">
    <text evidence="8">Homodimer. Forms a stable heterotetrameric complex of 2 MoeB and 2 MoaD during adenylation of MoaD.</text>
</comment>
<keyword evidence="5" id="KW-0067">ATP-binding</keyword>
<dbReference type="PANTHER" id="PTHR10953:SF102">
    <property type="entry name" value="ADENYLYLTRANSFERASE AND SULFURTRANSFERASE MOCS3"/>
    <property type="match status" value="1"/>
</dbReference>
<evidence type="ECO:0000256" key="1">
    <source>
        <dbReference type="ARBA" id="ARBA00005046"/>
    </source>
</evidence>
<comment type="catalytic activity">
    <reaction evidence="6">
        <text>[molybdopterin-synthase sulfur-carrier protein]-C-terminal Gly-Gly + ATP + H(+) = [molybdopterin-synthase sulfur-carrier protein]-C-terminal Gly-Gly-AMP + diphosphate</text>
        <dbReference type="Rhea" id="RHEA:43616"/>
        <dbReference type="Rhea" id="RHEA-COMP:12159"/>
        <dbReference type="Rhea" id="RHEA-COMP:12202"/>
        <dbReference type="ChEBI" id="CHEBI:15378"/>
        <dbReference type="ChEBI" id="CHEBI:30616"/>
        <dbReference type="ChEBI" id="CHEBI:33019"/>
        <dbReference type="ChEBI" id="CHEBI:90618"/>
        <dbReference type="ChEBI" id="CHEBI:90778"/>
        <dbReference type="EC" id="2.7.7.80"/>
    </reaction>
</comment>
<dbReference type="GO" id="GO:0005829">
    <property type="term" value="C:cytosol"/>
    <property type="evidence" value="ECO:0007669"/>
    <property type="project" value="TreeGrafter"/>
</dbReference>
<dbReference type="GO" id="GO:0004792">
    <property type="term" value="F:thiosulfate-cyanide sulfurtransferase activity"/>
    <property type="evidence" value="ECO:0007669"/>
    <property type="project" value="TreeGrafter"/>
</dbReference>
<keyword evidence="4" id="KW-0547">Nucleotide-binding</keyword>
<dbReference type="EMBL" id="UGGV01000001">
    <property type="protein sequence ID" value="STO24236.1"/>
    <property type="molecule type" value="Genomic_DNA"/>
</dbReference>
<evidence type="ECO:0000256" key="11">
    <source>
        <dbReference type="ARBA" id="ARBA00075110"/>
    </source>
</evidence>
<evidence type="ECO:0000256" key="8">
    <source>
        <dbReference type="ARBA" id="ARBA00063809"/>
    </source>
</evidence>
<evidence type="ECO:0000313" key="18">
    <source>
        <dbReference type="Proteomes" id="UP000254374"/>
    </source>
</evidence>
<evidence type="ECO:0000256" key="5">
    <source>
        <dbReference type="ARBA" id="ARBA00022840"/>
    </source>
</evidence>
<evidence type="ECO:0000256" key="13">
    <source>
        <dbReference type="ARBA" id="ARBA00078531"/>
    </source>
</evidence>